<accession>A0A8B6FYA3</accession>
<evidence type="ECO:0000256" key="2">
    <source>
        <dbReference type="SAM" id="MobiDB-lite"/>
    </source>
</evidence>
<feature type="non-terminal residue" evidence="5">
    <location>
        <position position="580"/>
    </location>
</feature>
<feature type="transmembrane region" description="Helical" evidence="3">
    <location>
        <begin position="428"/>
        <end position="446"/>
    </location>
</feature>
<dbReference type="Proteomes" id="UP000596742">
    <property type="component" value="Unassembled WGS sequence"/>
</dbReference>
<gene>
    <name evidence="5" type="ORF">MGAL_10B066834</name>
</gene>
<comment type="caution">
    <text evidence="1">Lacks conserved residue(s) required for the propagation of feature annotation.</text>
</comment>
<proteinExistence type="predicted"/>
<dbReference type="AlphaFoldDB" id="A0A8B6FYA3"/>
<comment type="caution">
    <text evidence="5">The sequence shown here is derived from an EMBL/GenBank/DDBJ whole genome shotgun (WGS) entry which is preliminary data.</text>
</comment>
<protein>
    <recommendedName>
        <fullName evidence="4">EGF-like domain-containing protein</fullName>
    </recommendedName>
</protein>
<keyword evidence="6" id="KW-1185">Reference proteome</keyword>
<feature type="domain" description="EGF-like" evidence="4">
    <location>
        <begin position="152"/>
        <end position="192"/>
    </location>
</feature>
<dbReference type="OrthoDB" id="6163206at2759"/>
<evidence type="ECO:0000313" key="6">
    <source>
        <dbReference type="Proteomes" id="UP000596742"/>
    </source>
</evidence>
<keyword evidence="3" id="KW-0812">Transmembrane</keyword>
<feature type="transmembrane region" description="Helical" evidence="3">
    <location>
        <begin position="204"/>
        <end position="227"/>
    </location>
</feature>
<dbReference type="PROSITE" id="PS50026">
    <property type="entry name" value="EGF_3"/>
    <property type="match status" value="1"/>
</dbReference>
<evidence type="ECO:0000259" key="4">
    <source>
        <dbReference type="PROSITE" id="PS50026"/>
    </source>
</evidence>
<organism evidence="5 6">
    <name type="scientific">Mytilus galloprovincialis</name>
    <name type="common">Mediterranean mussel</name>
    <dbReference type="NCBI Taxonomy" id="29158"/>
    <lineage>
        <taxon>Eukaryota</taxon>
        <taxon>Metazoa</taxon>
        <taxon>Spiralia</taxon>
        <taxon>Lophotrochozoa</taxon>
        <taxon>Mollusca</taxon>
        <taxon>Bivalvia</taxon>
        <taxon>Autobranchia</taxon>
        <taxon>Pteriomorphia</taxon>
        <taxon>Mytilida</taxon>
        <taxon>Mytiloidea</taxon>
        <taxon>Mytilidae</taxon>
        <taxon>Mytilinae</taxon>
        <taxon>Mytilus</taxon>
    </lineage>
</organism>
<evidence type="ECO:0000256" key="3">
    <source>
        <dbReference type="SAM" id="Phobius"/>
    </source>
</evidence>
<feature type="region of interest" description="Disordered" evidence="2">
    <location>
        <begin position="293"/>
        <end position="315"/>
    </location>
</feature>
<dbReference type="InterPro" id="IPR000742">
    <property type="entry name" value="EGF"/>
</dbReference>
<keyword evidence="1" id="KW-0245">EGF-like domain</keyword>
<reference evidence="5" key="1">
    <citation type="submission" date="2018-11" db="EMBL/GenBank/DDBJ databases">
        <authorList>
            <person name="Alioto T."/>
            <person name="Alioto T."/>
        </authorList>
    </citation>
    <scope>NUCLEOTIDE SEQUENCE</scope>
</reference>
<evidence type="ECO:0000313" key="5">
    <source>
        <dbReference type="EMBL" id="VDI55556.1"/>
    </source>
</evidence>
<sequence>NKTKISNFTDVLSERKAIHNHLKEQYKVVPGFIGIDIFRFVPSQNLKGSQARKRRQAEDTTEVAYKVIVAPFKTLTSDTLNEAGSDTFKAIMNRTAVFIKTPSINAYTVVDPLKIVFRLEKEITKLQSPENKSKLLCGGPGYTFNQINNTCVSRCRELTCQNNGMCILDINGTPVCRCIDNEKYVFSGKVCSTKGEKLQLASEYIIAAACGSGALIIIVTIVVCLVCKRRNHKERQEKDYYITEHDTLSYNHPMRLFGRQRTPSSLYLSMRDSTYNADDRRYTMVEDVKNNRGNTYIYNPSADPPKKPEIDDQSEQSYYNKSFCSEEFAIRRPHLRTERDFFPSDYSRRSTGSVVFDLEVNTQMFISTEITRQIGQRLENKTLELEANGSLGDFPLTERYILDVTIPSFQEGLQCTEKREKLIWHSKYIIAAACGSDAFIILTAFVCCIICRRRGAKDKLVKQSVIVNRDTLSYTHPTSLLGRTRVPSSLYFPTRECTENKDKRRYKVIEDKQNRSYTYIYNPSAETSKYPGNNSRSQHTNYNASFFVEEFSIQRPHLKTRRNVVHKDHNRPKIHRLGYV</sequence>
<keyword evidence="3" id="KW-1133">Transmembrane helix</keyword>
<evidence type="ECO:0000256" key="1">
    <source>
        <dbReference type="PROSITE-ProRule" id="PRU00076"/>
    </source>
</evidence>
<dbReference type="EMBL" id="UYJE01007511">
    <property type="protein sequence ID" value="VDI55556.1"/>
    <property type="molecule type" value="Genomic_DNA"/>
</dbReference>
<keyword evidence="3" id="KW-0472">Membrane</keyword>
<name>A0A8B6FYA3_MYTGA</name>